<protein>
    <recommendedName>
        <fullName evidence="4">YD repeat-containing protein</fullName>
    </recommendedName>
</protein>
<proteinExistence type="predicted"/>
<evidence type="ECO:0000313" key="2">
    <source>
        <dbReference type="EMBL" id="SCX91456.1"/>
    </source>
</evidence>
<sequence>MKSLKNTIALIALLLSPIAFAQTATTKNVSGQLIDPQTNCILRYYYFPNLEAYYDTQKNEYWYTENGQWIVADEIPEGYRGYSLYNKVNVVIHDYDDDDPTQFLSRHKKKYPYITKNNIKKLTASIE</sequence>
<reference evidence="2 3" key="1">
    <citation type="submission" date="2016-10" db="EMBL/GenBank/DDBJ databases">
        <authorList>
            <person name="de Groot N.N."/>
        </authorList>
    </citation>
    <scope>NUCLEOTIDE SEQUENCE [LARGE SCALE GENOMIC DNA]</scope>
    <source>
        <strain evidence="2 3">CGMCC 1.7031</strain>
    </source>
</reference>
<keyword evidence="1" id="KW-0732">Signal</keyword>
<name>A0A1G5BMZ7_9FLAO</name>
<dbReference type="AlphaFoldDB" id="A0A1G5BMZ7"/>
<dbReference type="EMBL" id="FMVF01000002">
    <property type="protein sequence ID" value="SCX91456.1"/>
    <property type="molecule type" value="Genomic_DNA"/>
</dbReference>
<feature type="chain" id="PRO_5011562477" description="YD repeat-containing protein" evidence="1">
    <location>
        <begin position="22"/>
        <end position="127"/>
    </location>
</feature>
<organism evidence="2 3">
    <name type="scientific">Flavobacterium caeni</name>
    <dbReference type="NCBI Taxonomy" id="490189"/>
    <lineage>
        <taxon>Bacteria</taxon>
        <taxon>Pseudomonadati</taxon>
        <taxon>Bacteroidota</taxon>
        <taxon>Flavobacteriia</taxon>
        <taxon>Flavobacteriales</taxon>
        <taxon>Flavobacteriaceae</taxon>
        <taxon>Flavobacterium</taxon>
    </lineage>
</organism>
<evidence type="ECO:0000313" key="3">
    <source>
        <dbReference type="Proteomes" id="UP000199354"/>
    </source>
</evidence>
<feature type="signal peptide" evidence="1">
    <location>
        <begin position="1"/>
        <end position="21"/>
    </location>
</feature>
<accession>A0A1G5BMZ7</accession>
<dbReference type="Proteomes" id="UP000199354">
    <property type="component" value="Unassembled WGS sequence"/>
</dbReference>
<keyword evidence="3" id="KW-1185">Reference proteome</keyword>
<dbReference type="STRING" id="490189.SAMN02927903_00424"/>
<evidence type="ECO:0000256" key="1">
    <source>
        <dbReference type="SAM" id="SignalP"/>
    </source>
</evidence>
<gene>
    <name evidence="2" type="ORF">SAMN02927903_00424</name>
</gene>
<evidence type="ECO:0008006" key="4">
    <source>
        <dbReference type="Google" id="ProtNLM"/>
    </source>
</evidence>